<dbReference type="InterPro" id="IPR000843">
    <property type="entry name" value="HTH_LacI"/>
</dbReference>
<feature type="domain" description="HTH lacI-type" evidence="4">
    <location>
        <begin position="2"/>
        <end position="56"/>
    </location>
</feature>
<dbReference type="SMART" id="SM00354">
    <property type="entry name" value="HTH_LACI"/>
    <property type="match status" value="1"/>
</dbReference>
<dbReference type="SUPFAM" id="SSF53822">
    <property type="entry name" value="Periplasmic binding protein-like I"/>
    <property type="match status" value="1"/>
</dbReference>
<dbReference type="Proteomes" id="UP001620514">
    <property type="component" value="Unassembled WGS sequence"/>
</dbReference>
<evidence type="ECO:0000313" key="5">
    <source>
        <dbReference type="EMBL" id="MFK4448278.1"/>
    </source>
</evidence>
<dbReference type="InterPro" id="IPR010982">
    <property type="entry name" value="Lambda_DNA-bd_dom_sf"/>
</dbReference>
<dbReference type="InterPro" id="IPR046335">
    <property type="entry name" value="LacI/GalR-like_sensor"/>
</dbReference>
<keyword evidence="2" id="KW-0238">DNA-binding</keyword>
<dbReference type="Gene3D" id="1.10.260.40">
    <property type="entry name" value="lambda repressor-like DNA-binding domains"/>
    <property type="match status" value="1"/>
</dbReference>
<comment type="caution">
    <text evidence="5">The sequence shown here is derived from an EMBL/GenBank/DDBJ whole genome shotgun (WGS) entry which is preliminary data.</text>
</comment>
<dbReference type="Gene3D" id="3.40.50.2300">
    <property type="match status" value="2"/>
</dbReference>
<gene>
    <name evidence="5" type="ORF">ABH943_008322</name>
</gene>
<evidence type="ECO:0000313" key="6">
    <source>
        <dbReference type="Proteomes" id="UP001620514"/>
    </source>
</evidence>
<evidence type="ECO:0000259" key="4">
    <source>
        <dbReference type="PROSITE" id="PS50932"/>
    </source>
</evidence>
<dbReference type="InterPro" id="IPR028082">
    <property type="entry name" value="Peripla_BP_I"/>
</dbReference>
<reference evidence="5 6" key="1">
    <citation type="submission" date="2024-10" db="EMBL/GenBank/DDBJ databases">
        <authorList>
            <person name="Deangelis K."/>
            <person name="Huntemann M."/>
            <person name="Clum A."/>
            <person name="Wang J."/>
            <person name="Palaniappan K."/>
            <person name="Ritter S."/>
            <person name="Chen I.-M."/>
            <person name="Stamatis D."/>
            <person name="Reddy T."/>
            <person name="O'Malley R."/>
            <person name="Daum C."/>
            <person name="Ng V."/>
            <person name="Ivanova N."/>
            <person name="Kyrpides N."/>
            <person name="Woyke T."/>
        </authorList>
    </citation>
    <scope>NUCLEOTIDE SEQUENCE [LARGE SCALE GENOMIC DNA]</scope>
    <source>
        <strain evidence="5 6">GAS97</strain>
    </source>
</reference>
<evidence type="ECO:0000256" key="2">
    <source>
        <dbReference type="ARBA" id="ARBA00023125"/>
    </source>
</evidence>
<accession>A0ABW8MX29</accession>
<proteinExistence type="predicted"/>
<dbReference type="SUPFAM" id="SSF47413">
    <property type="entry name" value="lambda repressor-like DNA-binding domains"/>
    <property type="match status" value="1"/>
</dbReference>
<sequence>MVNLKQVATLAGVSSSTVSRALAAPERLHPKTLKKVREAIASLDYVPFAPARVLRSGRSRTIGIVAPTLMNELYARAVDTLESEFLQLDYTGLLTCHRDDRDLELRIVRTLIERGVDGLALVGLSHHPDVLTLLRRQKLPYVLMWATDRERVHPTVGYDNQRAMGRVTEHLVNLGHVRVGVLTGPSDAHQLSAVRLSGIREELGRHGIALRPQAVIATPYDPESVRGATRQLLSQASPTALICNNDFIAASAIAECRALGISVPGQVSVTGFGDWDLARIGSPSLTTVHSDAVRIGRLSAKNLLAQINNRGVQTVEQDEFEAELIVRESTAAPPAV</sequence>
<reference evidence="5 6" key="2">
    <citation type="submission" date="2024-11" db="EMBL/GenBank/DDBJ databases">
        <title>Using genomics to understand microbial adaptation to soil warming.</title>
        <authorList>
            <person name="Deangelis K.M. PhD."/>
        </authorList>
    </citation>
    <scope>NUCLEOTIDE SEQUENCE [LARGE SCALE GENOMIC DNA]</scope>
    <source>
        <strain evidence="5 6">GAS97</strain>
    </source>
</reference>
<keyword evidence="3" id="KW-0804">Transcription</keyword>
<dbReference type="PANTHER" id="PTHR30146:SF138">
    <property type="entry name" value="TRANSCRIPTIONAL REGULATORY PROTEIN"/>
    <property type="match status" value="1"/>
</dbReference>
<dbReference type="RefSeq" id="WP_404614448.1">
    <property type="nucleotide sequence ID" value="NZ_JBIYDN010000047.1"/>
</dbReference>
<keyword evidence="1" id="KW-0805">Transcription regulation</keyword>
<protein>
    <submittedName>
        <fullName evidence="5">LacI family transcriptional regulator</fullName>
    </submittedName>
</protein>
<dbReference type="Pfam" id="PF13377">
    <property type="entry name" value="Peripla_BP_3"/>
    <property type="match status" value="1"/>
</dbReference>
<organism evidence="5 6">
    <name type="scientific">Caballeronia udeis</name>
    <dbReference type="NCBI Taxonomy" id="1232866"/>
    <lineage>
        <taxon>Bacteria</taxon>
        <taxon>Pseudomonadati</taxon>
        <taxon>Pseudomonadota</taxon>
        <taxon>Betaproteobacteria</taxon>
        <taxon>Burkholderiales</taxon>
        <taxon>Burkholderiaceae</taxon>
        <taxon>Caballeronia</taxon>
    </lineage>
</organism>
<dbReference type="EMBL" id="JBIYDN010000047">
    <property type="protein sequence ID" value="MFK4448278.1"/>
    <property type="molecule type" value="Genomic_DNA"/>
</dbReference>
<dbReference type="Pfam" id="PF00356">
    <property type="entry name" value="LacI"/>
    <property type="match status" value="1"/>
</dbReference>
<dbReference type="CDD" id="cd06273">
    <property type="entry name" value="PBP1_LacI-like"/>
    <property type="match status" value="1"/>
</dbReference>
<dbReference type="PROSITE" id="PS50932">
    <property type="entry name" value="HTH_LACI_2"/>
    <property type="match status" value="1"/>
</dbReference>
<evidence type="ECO:0000256" key="1">
    <source>
        <dbReference type="ARBA" id="ARBA00023015"/>
    </source>
</evidence>
<dbReference type="CDD" id="cd01392">
    <property type="entry name" value="HTH_LacI"/>
    <property type="match status" value="1"/>
</dbReference>
<keyword evidence="6" id="KW-1185">Reference proteome</keyword>
<name>A0ABW8MX29_9BURK</name>
<evidence type="ECO:0000256" key="3">
    <source>
        <dbReference type="ARBA" id="ARBA00023163"/>
    </source>
</evidence>
<dbReference type="PANTHER" id="PTHR30146">
    <property type="entry name" value="LACI-RELATED TRANSCRIPTIONAL REPRESSOR"/>
    <property type="match status" value="1"/>
</dbReference>